<gene>
    <name evidence="6" type="ORF">Cni_G23450</name>
</gene>
<dbReference type="PANTHER" id="PTHR48064:SF1">
    <property type="entry name" value="RECEPTOR-LIKE PROTEIN 51-RELATED"/>
    <property type="match status" value="1"/>
</dbReference>
<keyword evidence="4" id="KW-1133">Transmembrane helix</keyword>
<accession>A0AAQ3QKH0</accession>
<evidence type="ECO:0000256" key="3">
    <source>
        <dbReference type="SAM" id="MobiDB-lite"/>
    </source>
</evidence>
<dbReference type="Pfam" id="PF00560">
    <property type="entry name" value="LRR_1"/>
    <property type="match status" value="2"/>
</dbReference>
<dbReference type="PANTHER" id="PTHR48064">
    <property type="entry name" value="OS01G0750400 PROTEIN"/>
    <property type="match status" value="1"/>
</dbReference>
<keyword evidence="4" id="KW-0812">Transmembrane</keyword>
<dbReference type="Gene3D" id="3.80.10.10">
    <property type="entry name" value="Ribonuclease Inhibitor"/>
    <property type="match status" value="1"/>
</dbReference>
<proteinExistence type="predicted"/>
<feature type="chain" id="PRO_5042897017" evidence="5">
    <location>
        <begin position="19"/>
        <end position="462"/>
    </location>
</feature>
<dbReference type="AlphaFoldDB" id="A0AAQ3QKH0"/>
<dbReference type="InterPro" id="IPR032675">
    <property type="entry name" value="LRR_dom_sf"/>
</dbReference>
<evidence type="ECO:0000256" key="4">
    <source>
        <dbReference type="SAM" id="Phobius"/>
    </source>
</evidence>
<dbReference type="FunFam" id="3.80.10.10:FF:000383">
    <property type="entry name" value="Leucine-rich repeat receptor protein kinase EMS1"/>
    <property type="match status" value="1"/>
</dbReference>
<reference evidence="6 7" key="1">
    <citation type="submission" date="2023-10" db="EMBL/GenBank/DDBJ databases">
        <title>Chromosome-scale genome assembly provides insights into flower coloration mechanisms of Canna indica.</title>
        <authorList>
            <person name="Li C."/>
        </authorList>
    </citation>
    <scope>NUCLEOTIDE SEQUENCE [LARGE SCALE GENOMIC DNA]</scope>
    <source>
        <tissue evidence="6">Flower</tissue>
    </source>
</reference>
<dbReference type="Pfam" id="PF13855">
    <property type="entry name" value="LRR_8"/>
    <property type="match status" value="1"/>
</dbReference>
<evidence type="ECO:0000256" key="5">
    <source>
        <dbReference type="SAM" id="SignalP"/>
    </source>
</evidence>
<feature type="compositionally biased region" description="Gly residues" evidence="3">
    <location>
        <begin position="420"/>
        <end position="430"/>
    </location>
</feature>
<feature type="compositionally biased region" description="Acidic residues" evidence="3">
    <location>
        <begin position="406"/>
        <end position="417"/>
    </location>
</feature>
<dbReference type="InterPro" id="IPR001611">
    <property type="entry name" value="Leu-rich_rpt"/>
</dbReference>
<feature type="signal peptide" evidence="5">
    <location>
        <begin position="1"/>
        <end position="18"/>
    </location>
</feature>
<keyword evidence="7" id="KW-1185">Reference proteome</keyword>
<name>A0AAQ3QKH0_9LILI</name>
<evidence type="ECO:0000313" key="6">
    <source>
        <dbReference type="EMBL" id="WOL14669.1"/>
    </source>
</evidence>
<keyword evidence="5" id="KW-0732">Signal</keyword>
<feature type="region of interest" description="Disordered" evidence="3">
    <location>
        <begin position="392"/>
        <end position="431"/>
    </location>
</feature>
<keyword evidence="4" id="KW-0472">Membrane</keyword>
<keyword evidence="6" id="KW-0675">Receptor</keyword>
<dbReference type="InterPro" id="IPR053038">
    <property type="entry name" value="RLP_Defense"/>
</dbReference>
<keyword evidence="1" id="KW-0433">Leucine-rich repeat</keyword>
<feature type="transmembrane region" description="Helical" evidence="4">
    <location>
        <begin position="436"/>
        <end position="457"/>
    </location>
</feature>
<dbReference type="EMBL" id="CP136896">
    <property type="protein sequence ID" value="WOL14669.1"/>
    <property type="molecule type" value="Genomic_DNA"/>
</dbReference>
<organism evidence="6 7">
    <name type="scientific">Canna indica</name>
    <name type="common">Indian-shot</name>
    <dbReference type="NCBI Taxonomy" id="4628"/>
    <lineage>
        <taxon>Eukaryota</taxon>
        <taxon>Viridiplantae</taxon>
        <taxon>Streptophyta</taxon>
        <taxon>Embryophyta</taxon>
        <taxon>Tracheophyta</taxon>
        <taxon>Spermatophyta</taxon>
        <taxon>Magnoliopsida</taxon>
        <taxon>Liliopsida</taxon>
        <taxon>Zingiberales</taxon>
        <taxon>Cannaceae</taxon>
        <taxon>Canna</taxon>
    </lineage>
</organism>
<dbReference type="SUPFAM" id="SSF52058">
    <property type="entry name" value="L domain-like"/>
    <property type="match status" value="1"/>
</dbReference>
<sequence length="462" mass="49117">MVFLWSTTLALFSSLSVAYSLRLRVRAQMDRRAASLPLLLALLSSYIWAGGGAVATSPSPAASLAPPATAHGSTLDPRQLTALQSMGFPTATGDPCAVPSPADNATACDDDEPFRHLVSLRLANCSPDLDLPTTALHSLSTLRSLAFVSCPIHAPRSFPDPLVASLRSFTCTASLRRLTAVWLSRLKNLTELSVVGVPVATNRPFVIFSPMRHLRSATVSATNLSGKVPLRWNSLDLVHLNLSSNLLKGSVPSTISVLGYLQTLDLSSNGLTGTLPNTIGDLADLKNASFARNSLSGSIPDSMSQLSALVHLDLSSNQFNGSIPRFLSEMKSLKFLNLDSNNFQGVLPFNASFLRRLEVFKVGGNSNLCYNHTLLSSKLKLGIAPCDKYGLPVSPPPDRSTREDSSDYSDNDSDDENGEKGSGNSGGGSRHGPSKLVLGVAIGLSCFVFLVIFLVCLSKVCG</sequence>
<evidence type="ECO:0000256" key="1">
    <source>
        <dbReference type="ARBA" id="ARBA00022614"/>
    </source>
</evidence>
<protein>
    <submittedName>
        <fullName evidence="6">Receptor-like protein 51</fullName>
    </submittedName>
</protein>
<evidence type="ECO:0000313" key="7">
    <source>
        <dbReference type="Proteomes" id="UP001327560"/>
    </source>
</evidence>
<dbReference type="Proteomes" id="UP001327560">
    <property type="component" value="Chromosome 7"/>
</dbReference>
<keyword evidence="2" id="KW-0677">Repeat</keyword>
<evidence type="ECO:0000256" key="2">
    <source>
        <dbReference type="ARBA" id="ARBA00022737"/>
    </source>
</evidence>